<proteinExistence type="predicted"/>
<feature type="compositionally biased region" description="Basic and acidic residues" evidence="2">
    <location>
        <begin position="125"/>
        <end position="134"/>
    </location>
</feature>
<comment type="caution">
    <text evidence="3">The sequence shown here is derived from an EMBL/GenBank/DDBJ whole genome shotgun (WGS) entry which is preliminary data.</text>
</comment>
<keyword evidence="4" id="KW-1185">Reference proteome</keyword>
<feature type="compositionally biased region" description="Basic and acidic residues" evidence="2">
    <location>
        <begin position="73"/>
        <end position="82"/>
    </location>
</feature>
<feature type="compositionally biased region" description="Basic and acidic residues" evidence="2">
    <location>
        <begin position="722"/>
        <end position="746"/>
    </location>
</feature>
<feature type="region of interest" description="Disordered" evidence="2">
    <location>
        <begin position="673"/>
        <end position="746"/>
    </location>
</feature>
<evidence type="ECO:0000313" key="4">
    <source>
        <dbReference type="Proteomes" id="UP001162131"/>
    </source>
</evidence>
<feature type="compositionally biased region" description="Basic and acidic residues" evidence="2">
    <location>
        <begin position="673"/>
        <end position="686"/>
    </location>
</feature>
<dbReference type="Proteomes" id="UP001162131">
    <property type="component" value="Unassembled WGS sequence"/>
</dbReference>
<gene>
    <name evidence="3" type="ORF">BSTOLATCC_MIC12785</name>
</gene>
<feature type="compositionally biased region" description="Acidic residues" evidence="2">
    <location>
        <begin position="47"/>
        <end position="59"/>
    </location>
</feature>
<feature type="compositionally biased region" description="Acidic residues" evidence="2">
    <location>
        <begin position="1"/>
        <end position="19"/>
    </location>
</feature>
<evidence type="ECO:0000256" key="1">
    <source>
        <dbReference type="SAM" id="Coils"/>
    </source>
</evidence>
<name>A0AAU9IP65_9CILI</name>
<keyword evidence="1" id="KW-0175">Coiled coil</keyword>
<accession>A0AAU9IP65</accession>
<dbReference type="PANTHER" id="PTHR38150">
    <property type="entry name" value="EF-HAND DOMAIN-CONTAINING PROTEIN"/>
    <property type="match status" value="1"/>
</dbReference>
<feature type="compositionally biased region" description="Low complexity" evidence="2">
    <location>
        <begin position="700"/>
        <end position="712"/>
    </location>
</feature>
<reference evidence="3" key="1">
    <citation type="submission" date="2021-09" db="EMBL/GenBank/DDBJ databases">
        <authorList>
            <consortium name="AG Swart"/>
            <person name="Singh M."/>
            <person name="Singh A."/>
            <person name="Seah K."/>
            <person name="Emmerich C."/>
        </authorList>
    </citation>
    <scope>NUCLEOTIDE SEQUENCE</scope>
    <source>
        <strain evidence="3">ATCC30299</strain>
    </source>
</reference>
<evidence type="ECO:0008006" key="5">
    <source>
        <dbReference type="Google" id="ProtNLM"/>
    </source>
</evidence>
<sequence length="746" mass="85936">MQSDSMSDEDSDFDMDVEEGTAVGSIQVSVIEPQNIKPATKEKTPESSDEDFDEDESGSESEKNPPAKPNPPENKETAKEASKIPQPTKLPTPNPAPKQNIQLDSKKQTNHSADLKSSAHTKANSTEKSKEVVKKIEKSFSHSELDFGDIMAPKSEHKENIDVEERFYKYQEKVKEKVDKIAKDIHQEEFKECTFKPSVNADGNKRTVDEFISEMQNYEKKKQDKLNAKREENIKSQSLTEQSFQPSICEKSLQILAKKGESNEPVHEKLFKMKKTENSKQVKKILEEQEKIEKSQFKPTVNTKSKGLKRSGSIDKILYDDAVRRIHKEQEAPSPPKEKFISSKSEQVLIAKLKKEMQEAFTFLDPENEDKLNYSNTVQLLEKLFLIKNKPENNKNSEEKELVIKMWKLLGGDSGFASRKNLEIFIMGIMNYYHPEMSASIDQSSSVTSSIGRLVDGEFALLEDEVAKLHRVFYMFYENRTNQTHHSNINPTYKNRVEYTFRPQINKDSSKMADGVKLRRTESLGTNKSHEDYLISEKQKVDEKINKLKKEYEHENRKECTFKPSINKKPAYKMAEKNPKDTLSEEYKKISEDPNVHRSVALYNLSEIERKRKEKLARTAEELEIEKAQAECTFTPKLEKPILNESADLLEKKGVAETVNRMRRAREEQELIKNMKERGFTNKGELKPLNFSMESEKPKSSLSHSQSQTISKPPLPSGKFKQQRDSHKALKQEKEEKRETSMENKS</sequence>
<evidence type="ECO:0000256" key="2">
    <source>
        <dbReference type="SAM" id="MobiDB-lite"/>
    </source>
</evidence>
<feature type="coiled-coil region" evidence="1">
    <location>
        <begin position="606"/>
        <end position="633"/>
    </location>
</feature>
<protein>
    <recommendedName>
        <fullName evidence="5">EF-hand domain-containing protein</fullName>
    </recommendedName>
</protein>
<feature type="coiled-coil region" evidence="1">
    <location>
        <begin position="208"/>
        <end position="235"/>
    </location>
</feature>
<dbReference type="EMBL" id="CAJZBQ010000013">
    <property type="protein sequence ID" value="CAG9315007.1"/>
    <property type="molecule type" value="Genomic_DNA"/>
</dbReference>
<organism evidence="3 4">
    <name type="scientific">Blepharisma stoltei</name>
    <dbReference type="NCBI Taxonomy" id="1481888"/>
    <lineage>
        <taxon>Eukaryota</taxon>
        <taxon>Sar</taxon>
        <taxon>Alveolata</taxon>
        <taxon>Ciliophora</taxon>
        <taxon>Postciliodesmatophora</taxon>
        <taxon>Heterotrichea</taxon>
        <taxon>Heterotrichida</taxon>
        <taxon>Blepharismidae</taxon>
        <taxon>Blepharisma</taxon>
    </lineage>
</organism>
<dbReference type="PANTHER" id="PTHR38150:SF1">
    <property type="entry name" value="PFU DOMAIN-CONTAINING PROTEIN"/>
    <property type="match status" value="1"/>
</dbReference>
<evidence type="ECO:0000313" key="3">
    <source>
        <dbReference type="EMBL" id="CAG9315007.1"/>
    </source>
</evidence>
<dbReference type="AlphaFoldDB" id="A0AAU9IP65"/>
<feature type="region of interest" description="Disordered" evidence="2">
    <location>
        <begin position="1"/>
        <end position="134"/>
    </location>
</feature>